<evidence type="ECO:0000256" key="3">
    <source>
        <dbReference type="ARBA" id="ARBA00023125"/>
    </source>
</evidence>
<dbReference type="Pfam" id="PF00440">
    <property type="entry name" value="TetR_N"/>
    <property type="match status" value="1"/>
</dbReference>
<feature type="domain" description="HTH tetR-type" evidence="6">
    <location>
        <begin position="21"/>
        <end position="81"/>
    </location>
</feature>
<evidence type="ECO:0000313" key="7">
    <source>
        <dbReference type="EMBL" id="KUR70949.1"/>
    </source>
</evidence>
<name>A0A117UU82_9SPHN</name>
<keyword evidence="3 5" id="KW-0238">DNA-binding</keyword>
<dbReference type="PANTHER" id="PTHR30055">
    <property type="entry name" value="HTH-TYPE TRANSCRIPTIONAL REGULATOR RUTR"/>
    <property type="match status" value="1"/>
</dbReference>
<sequence>MPKLVTDLLMPGREGGYAKGYETRELIVRTALHILIEEGYRAMSMRRIAAACGMRLGNLTYHYPTREDLLRELLNAVISSYEAEFATIVHAPGVPPEERLARVCGLIIEDIGSKKTTRLFPELWALANHDAFVYERVHELYDRARAPLVEIIAEMRPDLAEPARLDLALFISASMEGLTVFAGYRMPFAERLPIVERIAIRSFIDIVRSFSPAG</sequence>
<keyword evidence="4" id="KW-0804">Transcription</keyword>
<keyword evidence="2" id="KW-0805">Transcription regulation</keyword>
<dbReference type="GO" id="GO:0000976">
    <property type="term" value="F:transcription cis-regulatory region binding"/>
    <property type="evidence" value="ECO:0007669"/>
    <property type="project" value="TreeGrafter"/>
</dbReference>
<dbReference type="PROSITE" id="PS50977">
    <property type="entry name" value="HTH_TETR_2"/>
    <property type="match status" value="1"/>
</dbReference>
<dbReference type="InterPro" id="IPR036271">
    <property type="entry name" value="Tet_transcr_reg_TetR-rel_C_sf"/>
</dbReference>
<evidence type="ECO:0000256" key="1">
    <source>
        <dbReference type="ARBA" id="ARBA00022491"/>
    </source>
</evidence>
<dbReference type="PANTHER" id="PTHR30055:SF226">
    <property type="entry name" value="HTH-TYPE TRANSCRIPTIONAL REGULATOR PKSA"/>
    <property type="match status" value="1"/>
</dbReference>
<evidence type="ECO:0000259" key="6">
    <source>
        <dbReference type="PROSITE" id="PS50977"/>
    </source>
</evidence>
<organism evidence="7 8">
    <name type="scientific">Novosphingobium fuchskuhlense</name>
    <dbReference type="NCBI Taxonomy" id="1117702"/>
    <lineage>
        <taxon>Bacteria</taxon>
        <taxon>Pseudomonadati</taxon>
        <taxon>Pseudomonadota</taxon>
        <taxon>Alphaproteobacteria</taxon>
        <taxon>Sphingomonadales</taxon>
        <taxon>Sphingomonadaceae</taxon>
        <taxon>Novosphingobium</taxon>
    </lineage>
</organism>
<dbReference type="SUPFAM" id="SSF46689">
    <property type="entry name" value="Homeodomain-like"/>
    <property type="match status" value="1"/>
</dbReference>
<reference evidence="7 8" key="1">
    <citation type="submission" date="2015-10" db="EMBL/GenBank/DDBJ databases">
        <title>Draft genome sequence of Novosphingobium fuchskuhlense DSM 25065 isolated from a surface water sample of the southwest basin of Lake Grosse Fuchskuhle.</title>
        <authorList>
            <person name="Ruckert C."/>
            <person name="Winkler A."/>
            <person name="Glaeser J."/>
            <person name="Grossart H.-P."/>
            <person name="Kalinowski J."/>
            <person name="Glaeser S."/>
        </authorList>
    </citation>
    <scope>NUCLEOTIDE SEQUENCE [LARGE SCALE GENOMIC DNA]</scope>
    <source>
        <strain evidence="7 8">FNE08-7</strain>
    </source>
</reference>
<dbReference type="SUPFAM" id="SSF48498">
    <property type="entry name" value="Tetracyclin repressor-like, C-terminal domain"/>
    <property type="match status" value="1"/>
</dbReference>
<accession>A0A117UU82</accession>
<comment type="caution">
    <text evidence="7">The sequence shown here is derived from an EMBL/GenBank/DDBJ whole genome shotgun (WGS) entry which is preliminary data.</text>
</comment>
<dbReference type="STRING" id="1117702.AQZ52_13655"/>
<evidence type="ECO:0000313" key="8">
    <source>
        <dbReference type="Proteomes" id="UP000058012"/>
    </source>
</evidence>
<dbReference type="InterPro" id="IPR050109">
    <property type="entry name" value="HTH-type_TetR-like_transc_reg"/>
</dbReference>
<proteinExistence type="predicted"/>
<dbReference type="EMBL" id="LLZS01000008">
    <property type="protein sequence ID" value="KUR70949.1"/>
    <property type="molecule type" value="Genomic_DNA"/>
</dbReference>
<dbReference type="Gene3D" id="1.10.357.10">
    <property type="entry name" value="Tetracycline Repressor, domain 2"/>
    <property type="match status" value="1"/>
</dbReference>
<dbReference type="InterPro" id="IPR009057">
    <property type="entry name" value="Homeodomain-like_sf"/>
</dbReference>
<evidence type="ECO:0000256" key="4">
    <source>
        <dbReference type="ARBA" id="ARBA00023163"/>
    </source>
</evidence>
<dbReference type="OrthoDB" id="8478851at2"/>
<protein>
    <submittedName>
        <fullName evidence="7">TetR family transcriptional regulator</fullName>
    </submittedName>
</protein>
<evidence type="ECO:0000256" key="5">
    <source>
        <dbReference type="PROSITE-ProRule" id="PRU00335"/>
    </source>
</evidence>
<dbReference type="InterPro" id="IPR001647">
    <property type="entry name" value="HTH_TetR"/>
</dbReference>
<dbReference type="Proteomes" id="UP000058012">
    <property type="component" value="Unassembled WGS sequence"/>
</dbReference>
<dbReference type="PRINTS" id="PR00455">
    <property type="entry name" value="HTHTETR"/>
</dbReference>
<feature type="DNA-binding region" description="H-T-H motif" evidence="5">
    <location>
        <begin position="44"/>
        <end position="63"/>
    </location>
</feature>
<dbReference type="GO" id="GO:0003700">
    <property type="term" value="F:DNA-binding transcription factor activity"/>
    <property type="evidence" value="ECO:0007669"/>
    <property type="project" value="TreeGrafter"/>
</dbReference>
<dbReference type="Pfam" id="PF13977">
    <property type="entry name" value="TetR_C_6"/>
    <property type="match status" value="1"/>
</dbReference>
<dbReference type="AlphaFoldDB" id="A0A117UU82"/>
<dbReference type="InterPro" id="IPR039538">
    <property type="entry name" value="BetI_C"/>
</dbReference>
<gene>
    <name evidence="7" type="ORF">AQZ52_13655</name>
</gene>
<keyword evidence="8" id="KW-1185">Reference proteome</keyword>
<keyword evidence="1" id="KW-0678">Repressor</keyword>
<evidence type="ECO:0000256" key="2">
    <source>
        <dbReference type="ARBA" id="ARBA00023015"/>
    </source>
</evidence>